<dbReference type="GO" id="GO:0033063">
    <property type="term" value="C:Rad51B-Rad51C-Rad51D-XRCC2 complex"/>
    <property type="evidence" value="ECO:0007669"/>
    <property type="project" value="TreeGrafter"/>
</dbReference>
<dbReference type="PANTHER" id="PTHR46239:SF1">
    <property type="entry name" value="DNA REPAIR PROTEIN RAD51 HOMOLOG 3"/>
    <property type="match status" value="1"/>
</dbReference>
<dbReference type="SMART" id="SM00382">
    <property type="entry name" value="AAA"/>
    <property type="match status" value="1"/>
</dbReference>
<evidence type="ECO:0000256" key="8">
    <source>
        <dbReference type="SAM" id="SignalP"/>
    </source>
</evidence>
<gene>
    <name evidence="11" type="primary">Aste57867_11332</name>
    <name evidence="10" type="ORF">As57867_011290</name>
    <name evidence="11" type="ORF">ASTE57867_11332</name>
</gene>
<keyword evidence="2" id="KW-0547">Nucleotide-binding</keyword>
<evidence type="ECO:0000256" key="2">
    <source>
        <dbReference type="ARBA" id="ARBA00022741"/>
    </source>
</evidence>
<dbReference type="PANTHER" id="PTHR46239">
    <property type="entry name" value="DNA REPAIR PROTEIN RAD51 HOMOLOG 3 RAD51C"/>
    <property type="match status" value="1"/>
</dbReference>
<keyword evidence="8" id="KW-0732">Signal</keyword>
<dbReference type="GO" id="GO:0033065">
    <property type="term" value="C:Rad51C-XRCC3 complex"/>
    <property type="evidence" value="ECO:0007669"/>
    <property type="project" value="TreeGrafter"/>
</dbReference>
<keyword evidence="6" id="KW-0539">Nucleus</keyword>
<evidence type="ECO:0000256" key="3">
    <source>
        <dbReference type="ARBA" id="ARBA00022763"/>
    </source>
</evidence>
<dbReference type="InterPro" id="IPR013632">
    <property type="entry name" value="Rad51_C"/>
</dbReference>
<reference evidence="10" key="2">
    <citation type="submission" date="2019-06" db="EMBL/GenBank/DDBJ databases">
        <title>Genomics analysis of Aphanomyces spp. identifies a new class of oomycete effector associated with host adaptation.</title>
        <authorList>
            <person name="Gaulin E."/>
        </authorList>
    </citation>
    <scope>NUCLEOTIDE SEQUENCE</scope>
    <source>
        <strain evidence="10">CBS 578.67</strain>
    </source>
</reference>
<feature type="signal peptide" evidence="8">
    <location>
        <begin position="1"/>
        <end position="19"/>
    </location>
</feature>
<dbReference type="GO" id="GO:0008821">
    <property type="term" value="F:crossover junction DNA endonuclease activity"/>
    <property type="evidence" value="ECO:0007669"/>
    <property type="project" value="TreeGrafter"/>
</dbReference>
<evidence type="ECO:0000259" key="9">
    <source>
        <dbReference type="PROSITE" id="PS50162"/>
    </source>
</evidence>
<evidence type="ECO:0000313" key="12">
    <source>
        <dbReference type="Proteomes" id="UP000332933"/>
    </source>
</evidence>
<dbReference type="InterPro" id="IPR052093">
    <property type="entry name" value="HR_Repair_Mediator"/>
</dbReference>
<dbReference type="GO" id="GO:0005524">
    <property type="term" value="F:ATP binding"/>
    <property type="evidence" value="ECO:0007669"/>
    <property type="project" value="UniProtKB-KW"/>
</dbReference>
<comment type="subcellular location">
    <subcellularLocation>
        <location evidence="1">Nucleus</location>
    </subcellularLocation>
</comment>
<proteinExistence type="predicted"/>
<name>A0A485KT52_9STRA</name>
<dbReference type="GO" id="GO:0000400">
    <property type="term" value="F:four-way junction DNA binding"/>
    <property type="evidence" value="ECO:0007669"/>
    <property type="project" value="TreeGrafter"/>
</dbReference>
<evidence type="ECO:0000313" key="11">
    <source>
        <dbReference type="EMBL" id="VFT88194.1"/>
    </source>
</evidence>
<reference evidence="11 12" key="1">
    <citation type="submission" date="2019-03" db="EMBL/GenBank/DDBJ databases">
        <authorList>
            <person name="Gaulin E."/>
            <person name="Dumas B."/>
        </authorList>
    </citation>
    <scope>NUCLEOTIDE SEQUENCE [LARGE SCALE GENOMIC DNA]</scope>
    <source>
        <strain evidence="11">CBS 568.67</strain>
    </source>
</reference>
<dbReference type="GO" id="GO:0005657">
    <property type="term" value="C:replication fork"/>
    <property type="evidence" value="ECO:0007669"/>
    <property type="project" value="TreeGrafter"/>
</dbReference>
<accession>A0A485KT52</accession>
<dbReference type="Gene3D" id="3.40.50.300">
    <property type="entry name" value="P-loop containing nucleotide triphosphate hydrolases"/>
    <property type="match status" value="1"/>
</dbReference>
<keyword evidence="5" id="KW-0234">DNA repair</keyword>
<dbReference type="PROSITE" id="PS50162">
    <property type="entry name" value="RECA_2"/>
    <property type="match status" value="1"/>
</dbReference>
<keyword evidence="12" id="KW-1185">Reference proteome</keyword>
<evidence type="ECO:0000256" key="5">
    <source>
        <dbReference type="ARBA" id="ARBA00023204"/>
    </source>
</evidence>
<dbReference type="SUPFAM" id="SSF52540">
    <property type="entry name" value="P-loop containing nucleoside triphosphate hydrolases"/>
    <property type="match status" value="1"/>
</dbReference>
<sequence>MAGIHQDLGLLSIAPTVLASLYQAGFHTSKDVQGIHARELSNVVKISLQDAASVLNALKGVHRMSIGVSALDVYRQTQTQKPIQTFIPDIDSILGGGIPIGEITEICGVPGIGKTQMSIHLALCAQYGDSKRLSESIYIGMSPKLTCRRSTNVPVSLDTEGSFLVSRAKAMAESMADEFRDAAPHDVVVTKEVLLRGITYYRVYDYQEQHDVLLALARQLASRSHVRLVVVDSVAFHCRHAFDDNSGRARALHNLTVALRKLLQDFPIAIVLINHVTTSVMEGTDSSIVPALGEAWSHAITTRLVLSWEDQVRTAQIAKSPSEPPRACHFEGTRHPISCHLTHFVVTERGVRPFSRKRSRSDDASPLC</sequence>
<protein>
    <recommendedName>
        <fullName evidence="7">DNA repair protein RAD51 homolog 3</fullName>
    </recommendedName>
</protein>
<dbReference type="GO" id="GO:0140664">
    <property type="term" value="F:ATP-dependent DNA damage sensor activity"/>
    <property type="evidence" value="ECO:0007669"/>
    <property type="project" value="InterPro"/>
</dbReference>
<dbReference type="EMBL" id="VJMH01005272">
    <property type="protein sequence ID" value="KAF0698001.1"/>
    <property type="molecule type" value="Genomic_DNA"/>
</dbReference>
<dbReference type="EMBL" id="CAADRA010005293">
    <property type="protein sequence ID" value="VFT88194.1"/>
    <property type="molecule type" value="Genomic_DNA"/>
</dbReference>
<dbReference type="PIRSF" id="PIRSF005856">
    <property type="entry name" value="Rad51"/>
    <property type="match status" value="1"/>
</dbReference>
<evidence type="ECO:0000256" key="6">
    <source>
        <dbReference type="ARBA" id="ARBA00023242"/>
    </source>
</evidence>
<dbReference type="InterPro" id="IPR016467">
    <property type="entry name" value="DNA_recomb/repair_RecA-like"/>
</dbReference>
<evidence type="ECO:0000313" key="10">
    <source>
        <dbReference type="EMBL" id="KAF0698001.1"/>
    </source>
</evidence>
<dbReference type="InterPro" id="IPR020588">
    <property type="entry name" value="RecA_ATP-bd"/>
</dbReference>
<dbReference type="GO" id="GO:0000707">
    <property type="term" value="P:meiotic DNA recombinase assembly"/>
    <property type="evidence" value="ECO:0007669"/>
    <property type="project" value="TreeGrafter"/>
</dbReference>
<feature type="chain" id="PRO_5033827359" description="DNA repair protein RAD51 homolog 3" evidence="8">
    <location>
        <begin position="20"/>
        <end position="368"/>
    </location>
</feature>
<evidence type="ECO:0000256" key="7">
    <source>
        <dbReference type="ARBA" id="ARBA00040674"/>
    </source>
</evidence>
<keyword evidence="4" id="KW-0067">ATP-binding</keyword>
<dbReference type="Proteomes" id="UP000332933">
    <property type="component" value="Unassembled WGS sequence"/>
</dbReference>
<dbReference type="AlphaFoldDB" id="A0A485KT52"/>
<organism evidence="11 12">
    <name type="scientific">Aphanomyces stellatus</name>
    <dbReference type="NCBI Taxonomy" id="120398"/>
    <lineage>
        <taxon>Eukaryota</taxon>
        <taxon>Sar</taxon>
        <taxon>Stramenopiles</taxon>
        <taxon>Oomycota</taxon>
        <taxon>Saprolegniomycetes</taxon>
        <taxon>Saprolegniales</taxon>
        <taxon>Verrucalvaceae</taxon>
        <taxon>Aphanomyces</taxon>
    </lineage>
</organism>
<dbReference type="OrthoDB" id="5957327at2759"/>
<dbReference type="InterPro" id="IPR027417">
    <property type="entry name" value="P-loop_NTPase"/>
</dbReference>
<dbReference type="InterPro" id="IPR003593">
    <property type="entry name" value="AAA+_ATPase"/>
</dbReference>
<feature type="domain" description="RecA family profile 1" evidence="9">
    <location>
        <begin position="79"/>
        <end position="276"/>
    </location>
</feature>
<evidence type="ECO:0000256" key="1">
    <source>
        <dbReference type="ARBA" id="ARBA00004123"/>
    </source>
</evidence>
<keyword evidence="3" id="KW-0227">DNA damage</keyword>
<dbReference type="Pfam" id="PF08423">
    <property type="entry name" value="Rad51"/>
    <property type="match status" value="1"/>
</dbReference>
<dbReference type="GO" id="GO:0007131">
    <property type="term" value="P:reciprocal meiotic recombination"/>
    <property type="evidence" value="ECO:0007669"/>
    <property type="project" value="TreeGrafter"/>
</dbReference>
<evidence type="ECO:0000256" key="4">
    <source>
        <dbReference type="ARBA" id="ARBA00022840"/>
    </source>
</evidence>